<accession>A0AAW0D597</accession>
<dbReference type="PRINTS" id="PR00171">
    <property type="entry name" value="SUGRTRNSPORT"/>
</dbReference>
<evidence type="ECO:0000256" key="3">
    <source>
        <dbReference type="ARBA" id="ARBA00022448"/>
    </source>
</evidence>
<dbReference type="InterPro" id="IPR005828">
    <property type="entry name" value="MFS_sugar_transport-like"/>
</dbReference>
<dbReference type="InterPro" id="IPR005829">
    <property type="entry name" value="Sugar_transporter_CS"/>
</dbReference>
<dbReference type="GO" id="GO:0005886">
    <property type="term" value="C:plasma membrane"/>
    <property type="evidence" value="ECO:0007669"/>
    <property type="project" value="TreeGrafter"/>
</dbReference>
<evidence type="ECO:0000256" key="5">
    <source>
        <dbReference type="ARBA" id="ARBA00022692"/>
    </source>
</evidence>
<gene>
    <name evidence="12" type="ORF">VNI00_006378</name>
</gene>
<feature type="domain" description="Major facilitator superfamily (MFS) profile" evidence="11">
    <location>
        <begin position="10"/>
        <end position="442"/>
    </location>
</feature>
<keyword evidence="6 10" id="KW-1133">Transmembrane helix</keyword>
<comment type="caution">
    <text evidence="12">The sequence shown here is derived from an EMBL/GenBank/DDBJ whole genome shotgun (WGS) entry which is preliminary data.</text>
</comment>
<dbReference type="PROSITE" id="PS00217">
    <property type="entry name" value="SUGAR_TRANSPORT_2"/>
    <property type="match status" value="1"/>
</dbReference>
<feature type="transmembrane region" description="Helical" evidence="10">
    <location>
        <begin position="421"/>
        <end position="439"/>
    </location>
</feature>
<organism evidence="12 13">
    <name type="scientific">Paramarasmius palmivorus</name>
    <dbReference type="NCBI Taxonomy" id="297713"/>
    <lineage>
        <taxon>Eukaryota</taxon>
        <taxon>Fungi</taxon>
        <taxon>Dikarya</taxon>
        <taxon>Basidiomycota</taxon>
        <taxon>Agaricomycotina</taxon>
        <taxon>Agaricomycetes</taxon>
        <taxon>Agaricomycetidae</taxon>
        <taxon>Agaricales</taxon>
        <taxon>Marasmiineae</taxon>
        <taxon>Marasmiaceae</taxon>
        <taxon>Paramarasmius</taxon>
    </lineage>
</organism>
<evidence type="ECO:0000256" key="10">
    <source>
        <dbReference type="SAM" id="Phobius"/>
    </source>
</evidence>
<comment type="similarity">
    <text evidence="2 9">Belongs to the major facilitator superfamily. Sugar transporter (TC 2.A.1.1) family.</text>
</comment>
<dbReference type="CDD" id="cd17356">
    <property type="entry name" value="MFS_HXT"/>
    <property type="match status" value="1"/>
</dbReference>
<evidence type="ECO:0000256" key="6">
    <source>
        <dbReference type="ARBA" id="ARBA00022989"/>
    </source>
</evidence>
<dbReference type="PANTHER" id="PTHR48022:SF75">
    <property type="entry name" value="GALACTOSE TRANSPORTER-RELATED"/>
    <property type="match status" value="1"/>
</dbReference>
<dbReference type="SUPFAM" id="SSF103473">
    <property type="entry name" value="MFS general substrate transporter"/>
    <property type="match status" value="1"/>
</dbReference>
<dbReference type="InterPro" id="IPR050360">
    <property type="entry name" value="MFS_Sugar_Transporters"/>
</dbReference>
<keyword evidence="3 9" id="KW-0813">Transport</keyword>
<proteinExistence type="inferred from homology"/>
<comment type="catalytic activity">
    <reaction evidence="8">
        <text>myo-inositol(out) + H(+)(out) = myo-inositol(in) + H(+)(in)</text>
        <dbReference type="Rhea" id="RHEA:60364"/>
        <dbReference type="ChEBI" id="CHEBI:15378"/>
        <dbReference type="ChEBI" id="CHEBI:17268"/>
    </reaction>
</comment>
<dbReference type="AlphaFoldDB" id="A0AAW0D597"/>
<evidence type="ECO:0000313" key="13">
    <source>
        <dbReference type="Proteomes" id="UP001383192"/>
    </source>
</evidence>
<dbReference type="InterPro" id="IPR020846">
    <property type="entry name" value="MFS_dom"/>
</dbReference>
<dbReference type="GO" id="GO:0005351">
    <property type="term" value="F:carbohydrate:proton symporter activity"/>
    <property type="evidence" value="ECO:0007669"/>
    <property type="project" value="TreeGrafter"/>
</dbReference>
<reference evidence="12 13" key="1">
    <citation type="submission" date="2024-01" db="EMBL/GenBank/DDBJ databases">
        <title>A draft genome for a cacao thread blight-causing isolate of Paramarasmius palmivorus.</title>
        <authorList>
            <person name="Baruah I.K."/>
            <person name="Bukari Y."/>
            <person name="Amoako-Attah I."/>
            <person name="Meinhardt L.W."/>
            <person name="Bailey B.A."/>
            <person name="Cohen S.P."/>
        </authorList>
    </citation>
    <scope>NUCLEOTIDE SEQUENCE [LARGE SCALE GENOMIC DNA]</scope>
    <source>
        <strain evidence="12 13">GH-12</strain>
    </source>
</reference>
<dbReference type="Proteomes" id="UP001383192">
    <property type="component" value="Unassembled WGS sequence"/>
</dbReference>
<evidence type="ECO:0000256" key="8">
    <source>
        <dbReference type="ARBA" id="ARBA00049119"/>
    </source>
</evidence>
<dbReference type="Pfam" id="PF00083">
    <property type="entry name" value="Sugar_tr"/>
    <property type="match status" value="1"/>
</dbReference>
<evidence type="ECO:0000259" key="11">
    <source>
        <dbReference type="PROSITE" id="PS50850"/>
    </source>
</evidence>
<keyword evidence="4" id="KW-0762">Sugar transport</keyword>
<keyword evidence="13" id="KW-1185">Reference proteome</keyword>
<feature type="transmembrane region" description="Helical" evidence="10">
    <location>
        <begin position="398"/>
        <end position="415"/>
    </location>
</feature>
<keyword evidence="7 10" id="KW-0472">Membrane</keyword>
<evidence type="ECO:0000256" key="1">
    <source>
        <dbReference type="ARBA" id="ARBA00004141"/>
    </source>
</evidence>
<comment type="subcellular location">
    <subcellularLocation>
        <location evidence="1">Membrane</location>
        <topology evidence="1">Multi-pass membrane protein</topology>
    </subcellularLocation>
</comment>
<sequence>MPIGWVSIALALLASIGGFIFGYDTGQISDILLMDDFKRRFAICESPGIADTCTFPTVRSGLLVSMLSIGTLVGSLIGAPTADYFGRKRAMQMECAFFLIGSITQITSMSVWQQYAVGRMLSGFAVGALSAAVPMYQAEAAPSQIRGTLTATYQLFITFGILTAYCISIGTRVMDSSGSWRTVVGIGITWPTILGLGISFMPESPRWLAKNGEFDKAALAVARARGIDITHPLVVKEMEDMRSNIEWEKQFTGQSGWIDCFRTRNKTLYRTLLGMALQSIQQLTGANYFFYYGATIFSSVGLSDSFVTQIILGAFGRRIPLILGGMWQSIWLFVFAAAGTAVDPRDNANIGYLMIVSACLFILGYATTWAPGVWIIVGETFPMRTRAKQGALATASNWLWNFLIAFFTPFIAKAIDFKYGFVFASCNLAGAVIAFLFLYESSELSLESVDIMYNDPNCKPWNSGNWAPEGYANRKELVEQSRAAQAHKDMAKPGVEEGRVEKYANEGGASGASSNVNSLKGMTLGA</sequence>
<dbReference type="Gene3D" id="1.20.1250.20">
    <property type="entry name" value="MFS general substrate transporter like domains"/>
    <property type="match status" value="1"/>
</dbReference>
<feature type="transmembrane region" description="Helical" evidence="10">
    <location>
        <begin position="62"/>
        <end position="85"/>
    </location>
</feature>
<evidence type="ECO:0000256" key="4">
    <source>
        <dbReference type="ARBA" id="ARBA00022597"/>
    </source>
</evidence>
<dbReference type="EMBL" id="JAYKXP010000019">
    <property type="protein sequence ID" value="KAK7047610.1"/>
    <property type="molecule type" value="Genomic_DNA"/>
</dbReference>
<name>A0AAW0D597_9AGAR</name>
<dbReference type="PANTHER" id="PTHR48022">
    <property type="entry name" value="PLASTIDIC GLUCOSE TRANSPORTER 4"/>
    <property type="match status" value="1"/>
</dbReference>
<keyword evidence="5 10" id="KW-0812">Transmembrane</keyword>
<dbReference type="InterPro" id="IPR036259">
    <property type="entry name" value="MFS_trans_sf"/>
</dbReference>
<feature type="transmembrane region" description="Helical" evidence="10">
    <location>
        <begin position="182"/>
        <end position="201"/>
    </location>
</feature>
<dbReference type="InterPro" id="IPR003663">
    <property type="entry name" value="Sugar/inositol_transpt"/>
</dbReference>
<dbReference type="PROSITE" id="PS50850">
    <property type="entry name" value="MFS"/>
    <property type="match status" value="1"/>
</dbReference>
<feature type="transmembrane region" description="Helical" evidence="10">
    <location>
        <begin position="319"/>
        <end position="338"/>
    </location>
</feature>
<protein>
    <recommendedName>
        <fullName evidence="11">Major facilitator superfamily (MFS) profile domain-containing protein</fullName>
    </recommendedName>
</protein>
<dbReference type="NCBIfam" id="TIGR00879">
    <property type="entry name" value="SP"/>
    <property type="match status" value="1"/>
</dbReference>
<feature type="transmembrane region" description="Helical" evidence="10">
    <location>
        <begin position="350"/>
        <end position="377"/>
    </location>
</feature>
<evidence type="ECO:0000313" key="12">
    <source>
        <dbReference type="EMBL" id="KAK7047610.1"/>
    </source>
</evidence>
<feature type="transmembrane region" description="Helical" evidence="10">
    <location>
        <begin position="289"/>
        <end position="312"/>
    </location>
</feature>
<evidence type="ECO:0000256" key="9">
    <source>
        <dbReference type="RuleBase" id="RU003346"/>
    </source>
</evidence>
<evidence type="ECO:0000256" key="2">
    <source>
        <dbReference type="ARBA" id="ARBA00010992"/>
    </source>
</evidence>
<evidence type="ECO:0000256" key="7">
    <source>
        <dbReference type="ARBA" id="ARBA00023136"/>
    </source>
</evidence>
<feature type="transmembrane region" description="Helical" evidence="10">
    <location>
        <begin position="151"/>
        <end position="170"/>
    </location>
</feature>